<keyword evidence="13" id="KW-1185">Reference proteome</keyword>
<dbReference type="SMART" id="SM00388">
    <property type="entry name" value="HisKA"/>
    <property type="match status" value="1"/>
</dbReference>
<reference evidence="12 13" key="1">
    <citation type="submission" date="2018-05" db="EMBL/GenBank/DDBJ databases">
        <title>Abyssibacter profundi OUC007T gen. nov., sp. nov, a marine bacterium isolated from seawater of the Mariana Trench.</title>
        <authorList>
            <person name="Zhou S."/>
        </authorList>
    </citation>
    <scope>NUCLEOTIDE SEQUENCE [LARGE SCALE GENOMIC DNA]</scope>
    <source>
        <strain evidence="12 13">OUC007</strain>
    </source>
</reference>
<protein>
    <recommendedName>
        <fullName evidence="3">histidine kinase</fullName>
        <ecNumber evidence="3">2.7.13.3</ecNumber>
    </recommendedName>
</protein>
<comment type="caution">
    <text evidence="12">The sequence shown here is derived from an EMBL/GenBank/DDBJ whole genome shotgun (WGS) entry which is preliminary data.</text>
</comment>
<evidence type="ECO:0000256" key="4">
    <source>
        <dbReference type="ARBA" id="ARBA00022475"/>
    </source>
</evidence>
<dbReference type="SUPFAM" id="SSF103190">
    <property type="entry name" value="Sensory domain-like"/>
    <property type="match status" value="1"/>
</dbReference>
<dbReference type="InterPro" id="IPR029151">
    <property type="entry name" value="Sensor-like_sf"/>
</dbReference>
<dbReference type="Gene3D" id="1.10.287.130">
    <property type="match status" value="1"/>
</dbReference>
<keyword evidence="10" id="KW-0472">Membrane</keyword>
<proteinExistence type="predicted"/>
<dbReference type="Pfam" id="PF21623">
    <property type="entry name" value="HK_sensor_dom_bact"/>
    <property type="match status" value="1"/>
</dbReference>
<dbReference type="Gene3D" id="3.30.565.10">
    <property type="entry name" value="Histidine kinase-like ATPase, C-terminal domain"/>
    <property type="match status" value="1"/>
</dbReference>
<dbReference type="CDD" id="cd00082">
    <property type="entry name" value="HisKA"/>
    <property type="match status" value="1"/>
</dbReference>
<sequence length="674" mass="74132">MRPCTDASAHSNKIALRVLGRRMTDTTATGYIAQPSHHSPAGLPAVRAPRWGLRALIAVTLVFVGVISVLAMATVSVTAAQDALAANLQDRLAVQSQRRAERFISLLDELQGDVRLLAEVPPIQGLIRSTRNQDIDPVDGSSTALWTTRLQSIFRGILLAKPHYLQVRYIGLADGGLELVRVERDHRDGDIRVATRLQRTGDRHYVARAAALPPGQIYLSAIELNREFGAIQTPYTPVLRAALPIHDSHSGRPFAVLVVNLRADYFFDALRAMKSDALQLALTNSDGEYLLHPQGEDTFAFEHGRSHNAVSDHPALATVLATGEATSQLDKNTRQFVDMQRISYGDHQALGLVLSMSTDALTEFSARISKQLTLALLAICLGCVGFAVLVAHLIAAPIKQLSSALDSWKPGDEVPPLPVHSYGEARSLAGVMDRVFTSLAHRNRELEATNRELDQFAYIASHDLQEPVRTVTSFAEMLRNDTGNTLTPRSEKGLFYMLRACDRMRALIQGLLEYSRIGHHADATPVHLQSVVDGVLLDMSATILARKAEISVISPLPTMRLYEAETRLLLTHLIANAIKFCPEDRTPQVRLSATARTDTSCRLLIQDNGMGVPENQQDRIFTIFQRAVGREDFEGTGIGLAHCRKIVDLHHGRIWIDASSPEGTTFAVELEDVR</sequence>
<keyword evidence="5" id="KW-0597">Phosphoprotein</keyword>
<dbReference type="Pfam" id="PF02518">
    <property type="entry name" value="HATPase_c"/>
    <property type="match status" value="1"/>
</dbReference>
<dbReference type="Gene3D" id="3.30.450.20">
    <property type="entry name" value="PAS domain"/>
    <property type="match status" value="1"/>
</dbReference>
<dbReference type="OrthoDB" id="9808408at2"/>
<dbReference type="InterPro" id="IPR036890">
    <property type="entry name" value="HATPase_C_sf"/>
</dbReference>
<dbReference type="AlphaFoldDB" id="A0A363ULE5"/>
<dbReference type="InterPro" id="IPR003661">
    <property type="entry name" value="HisK_dim/P_dom"/>
</dbReference>
<gene>
    <name evidence="12" type="ORF">DEH80_08260</name>
</gene>
<dbReference type="GO" id="GO:0000156">
    <property type="term" value="F:phosphorelay response regulator activity"/>
    <property type="evidence" value="ECO:0007669"/>
    <property type="project" value="TreeGrafter"/>
</dbReference>
<dbReference type="PRINTS" id="PR00344">
    <property type="entry name" value="BCTRLSENSOR"/>
</dbReference>
<dbReference type="SMART" id="SM00387">
    <property type="entry name" value="HATPase_c"/>
    <property type="match status" value="1"/>
</dbReference>
<keyword evidence="8" id="KW-0418">Kinase</keyword>
<dbReference type="InterPro" id="IPR036097">
    <property type="entry name" value="HisK_dim/P_sf"/>
</dbReference>
<dbReference type="PANTHER" id="PTHR42878:SF15">
    <property type="entry name" value="BACTERIOPHYTOCHROME"/>
    <property type="match status" value="1"/>
</dbReference>
<dbReference type="GO" id="GO:0030295">
    <property type="term" value="F:protein kinase activator activity"/>
    <property type="evidence" value="ECO:0007669"/>
    <property type="project" value="TreeGrafter"/>
</dbReference>
<keyword evidence="6" id="KW-0808">Transferase</keyword>
<dbReference type="SUPFAM" id="SSF47384">
    <property type="entry name" value="Homodimeric domain of signal transducing histidine kinase"/>
    <property type="match status" value="1"/>
</dbReference>
<evidence type="ECO:0000313" key="12">
    <source>
        <dbReference type="EMBL" id="PWN56252.1"/>
    </source>
</evidence>
<dbReference type="EC" id="2.7.13.3" evidence="3"/>
<evidence type="ECO:0000256" key="3">
    <source>
        <dbReference type="ARBA" id="ARBA00012438"/>
    </source>
</evidence>
<evidence type="ECO:0000259" key="11">
    <source>
        <dbReference type="PROSITE" id="PS50109"/>
    </source>
</evidence>
<dbReference type="SUPFAM" id="SSF55874">
    <property type="entry name" value="ATPase domain of HSP90 chaperone/DNA topoisomerase II/histidine kinase"/>
    <property type="match status" value="1"/>
</dbReference>
<evidence type="ECO:0000256" key="7">
    <source>
        <dbReference type="ARBA" id="ARBA00022692"/>
    </source>
</evidence>
<evidence type="ECO:0000256" key="8">
    <source>
        <dbReference type="ARBA" id="ARBA00022777"/>
    </source>
</evidence>
<dbReference type="PANTHER" id="PTHR42878">
    <property type="entry name" value="TWO-COMPONENT HISTIDINE KINASE"/>
    <property type="match status" value="1"/>
</dbReference>
<dbReference type="InterPro" id="IPR048760">
    <property type="entry name" value="VP0354-like_sensor_dom"/>
</dbReference>
<evidence type="ECO:0000256" key="6">
    <source>
        <dbReference type="ARBA" id="ARBA00022679"/>
    </source>
</evidence>
<feature type="transmembrane region" description="Helical" evidence="10">
    <location>
        <begin position="374"/>
        <end position="395"/>
    </location>
</feature>
<feature type="transmembrane region" description="Helical" evidence="10">
    <location>
        <begin position="51"/>
        <end position="73"/>
    </location>
</feature>
<dbReference type="GO" id="GO:0007234">
    <property type="term" value="P:osmosensory signaling via phosphorelay pathway"/>
    <property type="evidence" value="ECO:0007669"/>
    <property type="project" value="TreeGrafter"/>
</dbReference>
<dbReference type="Pfam" id="PF00512">
    <property type="entry name" value="HisKA"/>
    <property type="match status" value="1"/>
</dbReference>
<keyword evidence="4" id="KW-1003">Cell membrane</keyword>
<organism evidence="12 13">
    <name type="scientific">Abyssibacter profundi</name>
    <dbReference type="NCBI Taxonomy" id="2182787"/>
    <lineage>
        <taxon>Bacteria</taxon>
        <taxon>Pseudomonadati</taxon>
        <taxon>Pseudomonadota</taxon>
        <taxon>Gammaproteobacteria</taxon>
        <taxon>Chromatiales</taxon>
        <taxon>Oceanococcaceae</taxon>
        <taxon>Abyssibacter</taxon>
    </lineage>
</organism>
<comment type="catalytic activity">
    <reaction evidence="1">
        <text>ATP + protein L-histidine = ADP + protein N-phospho-L-histidine.</text>
        <dbReference type="EC" id="2.7.13.3"/>
    </reaction>
</comment>
<evidence type="ECO:0000256" key="1">
    <source>
        <dbReference type="ARBA" id="ARBA00000085"/>
    </source>
</evidence>
<evidence type="ECO:0000256" key="5">
    <source>
        <dbReference type="ARBA" id="ARBA00022553"/>
    </source>
</evidence>
<evidence type="ECO:0000256" key="9">
    <source>
        <dbReference type="ARBA" id="ARBA00022989"/>
    </source>
</evidence>
<evidence type="ECO:0000256" key="10">
    <source>
        <dbReference type="SAM" id="Phobius"/>
    </source>
</evidence>
<dbReference type="EMBL" id="QEQK01000006">
    <property type="protein sequence ID" value="PWN56252.1"/>
    <property type="molecule type" value="Genomic_DNA"/>
</dbReference>
<keyword evidence="7 10" id="KW-0812">Transmembrane</keyword>
<dbReference type="GO" id="GO:0000155">
    <property type="term" value="F:phosphorelay sensor kinase activity"/>
    <property type="evidence" value="ECO:0007669"/>
    <property type="project" value="InterPro"/>
</dbReference>
<dbReference type="PROSITE" id="PS50109">
    <property type="entry name" value="HIS_KIN"/>
    <property type="match status" value="1"/>
</dbReference>
<dbReference type="InterPro" id="IPR005467">
    <property type="entry name" value="His_kinase_dom"/>
</dbReference>
<name>A0A363ULE5_9GAMM</name>
<keyword evidence="9 10" id="KW-1133">Transmembrane helix</keyword>
<dbReference type="InterPro" id="IPR050351">
    <property type="entry name" value="BphY/WalK/GraS-like"/>
</dbReference>
<evidence type="ECO:0000256" key="2">
    <source>
        <dbReference type="ARBA" id="ARBA00004651"/>
    </source>
</evidence>
<dbReference type="Proteomes" id="UP000251800">
    <property type="component" value="Unassembled WGS sequence"/>
</dbReference>
<feature type="domain" description="Histidine kinase" evidence="11">
    <location>
        <begin position="459"/>
        <end position="674"/>
    </location>
</feature>
<evidence type="ECO:0000313" key="13">
    <source>
        <dbReference type="Proteomes" id="UP000251800"/>
    </source>
</evidence>
<dbReference type="GO" id="GO:0005886">
    <property type="term" value="C:plasma membrane"/>
    <property type="evidence" value="ECO:0007669"/>
    <property type="project" value="UniProtKB-SubCell"/>
</dbReference>
<dbReference type="InterPro" id="IPR004358">
    <property type="entry name" value="Sig_transdc_His_kin-like_C"/>
</dbReference>
<comment type="subcellular location">
    <subcellularLocation>
        <location evidence="2">Cell membrane</location>
        <topology evidence="2">Multi-pass membrane protein</topology>
    </subcellularLocation>
</comment>
<dbReference type="InterPro" id="IPR003594">
    <property type="entry name" value="HATPase_dom"/>
</dbReference>
<accession>A0A363ULE5</accession>